<keyword evidence="4 6" id="KW-1133">Transmembrane helix</keyword>
<evidence type="ECO:0000256" key="4">
    <source>
        <dbReference type="ARBA" id="ARBA00022989"/>
    </source>
</evidence>
<evidence type="ECO:0000313" key="7">
    <source>
        <dbReference type="Proteomes" id="UP001318040"/>
    </source>
</evidence>
<reference evidence="8" key="1">
    <citation type="submission" date="2025-08" db="UniProtKB">
        <authorList>
            <consortium name="RefSeq"/>
        </authorList>
    </citation>
    <scope>IDENTIFICATION</scope>
    <source>
        <tissue evidence="8">Sperm</tissue>
    </source>
</reference>
<protein>
    <submittedName>
        <fullName evidence="8">Protein FAM162A</fullName>
    </submittedName>
</protein>
<comment type="similarity">
    <text evidence="2">Belongs to the UPF0389 family.</text>
</comment>
<evidence type="ECO:0000256" key="1">
    <source>
        <dbReference type="ARBA" id="ARBA00004167"/>
    </source>
</evidence>
<keyword evidence="3 6" id="KW-0812">Transmembrane</keyword>
<dbReference type="GO" id="GO:0051402">
    <property type="term" value="P:neuron apoptotic process"/>
    <property type="evidence" value="ECO:0007669"/>
    <property type="project" value="TreeGrafter"/>
</dbReference>
<evidence type="ECO:0000256" key="3">
    <source>
        <dbReference type="ARBA" id="ARBA00022692"/>
    </source>
</evidence>
<gene>
    <name evidence="8" type="primary">FAM162A</name>
</gene>
<dbReference type="AlphaFoldDB" id="A0AAJ7UKU2"/>
<dbReference type="InterPro" id="IPR009432">
    <property type="entry name" value="DUF1075"/>
</dbReference>
<keyword evidence="5 6" id="KW-0472">Membrane</keyword>
<evidence type="ECO:0000256" key="5">
    <source>
        <dbReference type="ARBA" id="ARBA00023136"/>
    </source>
</evidence>
<organism evidence="7 8">
    <name type="scientific">Petromyzon marinus</name>
    <name type="common">Sea lamprey</name>
    <dbReference type="NCBI Taxonomy" id="7757"/>
    <lineage>
        <taxon>Eukaryota</taxon>
        <taxon>Metazoa</taxon>
        <taxon>Chordata</taxon>
        <taxon>Craniata</taxon>
        <taxon>Vertebrata</taxon>
        <taxon>Cyclostomata</taxon>
        <taxon>Hyperoartia</taxon>
        <taxon>Petromyzontiformes</taxon>
        <taxon>Petromyzontidae</taxon>
        <taxon>Petromyzon</taxon>
    </lineage>
</organism>
<dbReference type="Pfam" id="PF06388">
    <property type="entry name" value="DUF1075"/>
    <property type="match status" value="1"/>
</dbReference>
<comment type="subcellular location">
    <subcellularLocation>
        <location evidence="1">Membrane</location>
        <topology evidence="1">Single-pass membrane protein</topology>
    </subcellularLocation>
</comment>
<sequence length="147" mass="15973">MMMMAMATAGGLLRRGAVRAASARALCAQPPAPAKASPAAPKAQFRVPGYRPTPMDRRLLLWSGRFKKEDDIPETVTVEMIEAARNKLRIRACYVMIGITVVGCLLMVISGKKAAKRNESLSGWNLDKKAQLKDEAQKESAEAMKAA</sequence>
<dbReference type="GO" id="GO:0090200">
    <property type="term" value="P:positive regulation of release of cytochrome c from mitochondria"/>
    <property type="evidence" value="ECO:0007669"/>
    <property type="project" value="TreeGrafter"/>
</dbReference>
<evidence type="ECO:0000256" key="6">
    <source>
        <dbReference type="SAM" id="Phobius"/>
    </source>
</evidence>
<feature type="transmembrane region" description="Helical" evidence="6">
    <location>
        <begin position="88"/>
        <end position="109"/>
    </location>
</feature>
<evidence type="ECO:0000256" key="2">
    <source>
        <dbReference type="ARBA" id="ARBA00007363"/>
    </source>
</evidence>
<dbReference type="GO" id="GO:0071456">
    <property type="term" value="P:cellular response to hypoxia"/>
    <property type="evidence" value="ECO:0007669"/>
    <property type="project" value="TreeGrafter"/>
</dbReference>
<evidence type="ECO:0000313" key="8">
    <source>
        <dbReference type="RefSeq" id="XP_032836553.1"/>
    </source>
</evidence>
<dbReference type="PANTHER" id="PTHR13674:SF2">
    <property type="entry name" value="PROTEIN FAM162A"/>
    <property type="match status" value="1"/>
</dbReference>
<dbReference type="RefSeq" id="XP_032836553.1">
    <property type="nucleotide sequence ID" value="XM_032980662.1"/>
</dbReference>
<keyword evidence="7" id="KW-1185">Reference proteome</keyword>
<name>A0AAJ7UKU2_PETMA</name>
<accession>A0AAJ7UKU2</accession>
<proteinExistence type="inferred from homology"/>
<dbReference type="KEGG" id="pmrn:116958163"/>
<dbReference type="GO" id="GO:0016020">
    <property type="term" value="C:membrane"/>
    <property type="evidence" value="ECO:0007669"/>
    <property type="project" value="UniProtKB-SubCell"/>
</dbReference>
<dbReference type="Proteomes" id="UP001318040">
    <property type="component" value="Chromosome 73"/>
</dbReference>
<dbReference type="GO" id="GO:0005739">
    <property type="term" value="C:mitochondrion"/>
    <property type="evidence" value="ECO:0007669"/>
    <property type="project" value="TreeGrafter"/>
</dbReference>
<dbReference type="PANTHER" id="PTHR13674">
    <property type="entry name" value="GROWTH AND TRANSFORMATION-DEPENDENT PROTEIN"/>
    <property type="match status" value="1"/>
</dbReference>